<dbReference type="RefSeq" id="XP_038781121.1">
    <property type="nucleotide sequence ID" value="XM_038936225.1"/>
</dbReference>
<proteinExistence type="predicted"/>
<protein>
    <submittedName>
        <fullName evidence="2">Uncharacterized protein</fullName>
    </submittedName>
</protein>
<evidence type="ECO:0000313" key="3">
    <source>
        <dbReference type="Proteomes" id="UP000596902"/>
    </source>
</evidence>
<dbReference type="SUPFAM" id="SSF53474">
    <property type="entry name" value="alpha/beta-Hydrolases"/>
    <property type="match status" value="1"/>
</dbReference>
<dbReference type="EMBL" id="JAAABM010000029">
    <property type="protein sequence ID" value="KAF7670727.1"/>
    <property type="molecule type" value="Genomic_DNA"/>
</dbReference>
<dbReference type="InterPro" id="IPR029058">
    <property type="entry name" value="AB_hydrolase_fold"/>
</dbReference>
<comment type="caution">
    <text evidence="2">The sequence shown here is derived from an EMBL/GenBank/DDBJ whole genome shotgun (WGS) entry which is preliminary data.</text>
</comment>
<evidence type="ECO:0000256" key="1">
    <source>
        <dbReference type="ARBA" id="ARBA00004685"/>
    </source>
</evidence>
<dbReference type="Gene3D" id="3.40.50.1820">
    <property type="entry name" value="alpha/beta hydrolase"/>
    <property type="match status" value="1"/>
</dbReference>
<dbReference type="Proteomes" id="UP000596902">
    <property type="component" value="Unassembled WGS sequence"/>
</dbReference>
<evidence type="ECO:0000313" key="2">
    <source>
        <dbReference type="EMBL" id="KAF7670727.1"/>
    </source>
</evidence>
<dbReference type="AlphaFoldDB" id="A0A8H7EAH7"/>
<reference evidence="2" key="2">
    <citation type="submission" date="2020-08" db="EMBL/GenBank/DDBJ databases">
        <title>Draft Genome Sequence of Cumin Blight Pathogen Alternaria burnsii.</title>
        <authorList>
            <person name="Feng Z."/>
        </authorList>
    </citation>
    <scope>NUCLEOTIDE SEQUENCE</scope>
    <source>
        <strain evidence="2">CBS107.38</strain>
    </source>
</reference>
<reference evidence="2" key="1">
    <citation type="submission" date="2020-01" db="EMBL/GenBank/DDBJ databases">
        <authorList>
            <person name="Feng Z.H.Z."/>
        </authorList>
    </citation>
    <scope>NUCLEOTIDE SEQUENCE</scope>
    <source>
        <strain evidence="2">CBS107.38</strain>
    </source>
</reference>
<name>A0A8H7EAH7_9PLEO</name>
<organism evidence="2 3">
    <name type="scientific">Alternaria burnsii</name>
    <dbReference type="NCBI Taxonomy" id="1187904"/>
    <lineage>
        <taxon>Eukaryota</taxon>
        <taxon>Fungi</taxon>
        <taxon>Dikarya</taxon>
        <taxon>Ascomycota</taxon>
        <taxon>Pezizomycotina</taxon>
        <taxon>Dothideomycetes</taxon>
        <taxon>Pleosporomycetidae</taxon>
        <taxon>Pleosporales</taxon>
        <taxon>Pleosporineae</taxon>
        <taxon>Pleosporaceae</taxon>
        <taxon>Alternaria</taxon>
        <taxon>Alternaria sect. Alternaria</taxon>
    </lineage>
</organism>
<accession>A0A8H7EAH7</accession>
<dbReference type="GeneID" id="62209403"/>
<gene>
    <name evidence="2" type="ORF">GT037_011178</name>
</gene>
<keyword evidence="3" id="KW-1185">Reference proteome</keyword>
<sequence>MYERILTDVGCLATKYDLECLRSQNASKLNQAFARASDSYVPILNADLVTGYTSVALREGRFSKRSLFIGTCYNETSSIVVASRFAANTSADFQDYVAGSWEGISSTTIDGIVDECVNRMSEEELKKSLSTIRQSLGPQYGSLFGNLAMYQGDIMFDATRRYTTEV</sequence>
<comment type="pathway">
    <text evidence="1">Mycotoxin biosynthesis.</text>
</comment>